<reference evidence="15 16" key="1">
    <citation type="submission" date="2022-03" db="EMBL/GenBank/DDBJ databases">
        <authorList>
            <person name="Macdonald S."/>
            <person name="Ahmed S."/>
            <person name="Newling K."/>
        </authorList>
    </citation>
    <scope>NUCLEOTIDE SEQUENCE [LARGE SCALE GENOMIC DNA]</scope>
</reference>
<evidence type="ECO:0000256" key="11">
    <source>
        <dbReference type="SAM" id="Coils"/>
    </source>
</evidence>
<organism evidence="15 16">
    <name type="scientific">Eruca vesicaria subsp. sativa</name>
    <name type="common">Garden rocket</name>
    <name type="synonym">Eruca sativa</name>
    <dbReference type="NCBI Taxonomy" id="29727"/>
    <lineage>
        <taxon>Eukaryota</taxon>
        <taxon>Viridiplantae</taxon>
        <taxon>Streptophyta</taxon>
        <taxon>Embryophyta</taxon>
        <taxon>Tracheophyta</taxon>
        <taxon>Spermatophyta</taxon>
        <taxon>Magnoliopsida</taxon>
        <taxon>eudicotyledons</taxon>
        <taxon>Gunneridae</taxon>
        <taxon>Pentapetalae</taxon>
        <taxon>rosids</taxon>
        <taxon>malvids</taxon>
        <taxon>Brassicales</taxon>
        <taxon>Brassicaceae</taxon>
        <taxon>Brassiceae</taxon>
        <taxon>Eruca</taxon>
    </lineage>
</organism>
<proteinExistence type="inferred from homology"/>
<evidence type="ECO:0008006" key="17">
    <source>
        <dbReference type="Google" id="ProtNLM"/>
    </source>
</evidence>
<keyword evidence="8 9" id="KW-0539">Nucleus</keyword>
<dbReference type="Pfam" id="PF25797">
    <property type="entry name" value="PDF2_C"/>
    <property type="match status" value="1"/>
</dbReference>
<dbReference type="InterPro" id="IPR057993">
    <property type="entry name" value="HD-Zip_IV_C"/>
</dbReference>
<dbReference type="CDD" id="cd08875">
    <property type="entry name" value="START_ArGLABRA2_like"/>
    <property type="match status" value="1"/>
</dbReference>
<dbReference type="GO" id="GO:0030154">
    <property type="term" value="P:cell differentiation"/>
    <property type="evidence" value="ECO:0007669"/>
    <property type="project" value="UniProtKB-ARBA"/>
</dbReference>
<dbReference type="AlphaFoldDB" id="A0ABC8JFV6"/>
<evidence type="ECO:0000259" key="14">
    <source>
        <dbReference type="PROSITE" id="PS50848"/>
    </source>
</evidence>
<dbReference type="PANTHER" id="PTHR45654:SF5">
    <property type="entry name" value="HOMEOBOX-LEUCINE ZIPPER PROTEIN ANTHOCYANINLESS 2-RELATED"/>
    <property type="match status" value="1"/>
</dbReference>
<dbReference type="GO" id="GO:0005634">
    <property type="term" value="C:nucleus"/>
    <property type="evidence" value="ECO:0007669"/>
    <property type="project" value="UniProtKB-SubCell"/>
</dbReference>
<keyword evidence="6 9" id="KW-0371">Homeobox</keyword>
<keyword evidence="4 11" id="KW-0175">Coiled coil</keyword>
<dbReference type="SUPFAM" id="SSF55961">
    <property type="entry name" value="Bet v1-like"/>
    <property type="match status" value="2"/>
</dbReference>
<dbReference type="InterPro" id="IPR017970">
    <property type="entry name" value="Homeobox_CS"/>
</dbReference>
<dbReference type="PROSITE" id="PS00027">
    <property type="entry name" value="HOMEOBOX_1"/>
    <property type="match status" value="1"/>
</dbReference>
<dbReference type="Pfam" id="PF01852">
    <property type="entry name" value="START"/>
    <property type="match status" value="1"/>
</dbReference>
<dbReference type="InterPro" id="IPR042160">
    <property type="entry name" value="HD-Zip_IV"/>
</dbReference>
<keyword evidence="5 9" id="KW-0238">DNA-binding</keyword>
<dbReference type="FunFam" id="3.30.530.20:FF:000026">
    <property type="entry name" value="Homeobox-leucine zipper protein GLABRA 2"/>
    <property type="match status" value="1"/>
</dbReference>
<evidence type="ECO:0000313" key="15">
    <source>
        <dbReference type="EMBL" id="CAH8323837.1"/>
    </source>
</evidence>
<dbReference type="Pfam" id="PF00046">
    <property type="entry name" value="Homeodomain"/>
    <property type="match status" value="1"/>
</dbReference>
<feature type="domain" description="Homeobox" evidence="13">
    <location>
        <begin position="112"/>
        <end position="172"/>
    </location>
</feature>
<evidence type="ECO:0000256" key="12">
    <source>
        <dbReference type="SAM" id="MobiDB-lite"/>
    </source>
</evidence>
<dbReference type="EMBL" id="CAKOAT010099599">
    <property type="protein sequence ID" value="CAH8323837.1"/>
    <property type="molecule type" value="Genomic_DNA"/>
</dbReference>
<dbReference type="SMART" id="SM00234">
    <property type="entry name" value="START"/>
    <property type="match status" value="1"/>
</dbReference>
<dbReference type="CDD" id="cd00086">
    <property type="entry name" value="homeodomain"/>
    <property type="match status" value="1"/>
</dbReference>
<feature type="compositionally biased region" description="Basic residues" evidence="12">
    <location>
        <begin position="113"/>
        <end position="122"/>
    </location>
</feature>
<dbReference type="InterPro" id="IPR002913">
    <property type="entry name" value="START_lipid-bd_dom"/>
</dbReference>
<keyword evidence="3" id="KW-0805">Transcription regulation</keyword>
<evidence type="ECO:0000259" key="13">
    <source>
        <dbReference type="PROSITE" id="PS50071"/>
    </source>
</evidence>
<protein>
    <recommendedName>
        <fullName evidence="17">Homeobox-leucine zipper protein ANTHOCYANINLESS 2</fullName>
    </recommendedName>
</protein>
<evidence type="ECO:0000256" key="8">
    <source>
        <dbReference type="ARBA" id="ARBA00023242"/>
    </source>
</evidence>
<evidence type="ECO:0000256" key="1">
    <source>
        <dbReference type="ARBA" id="ARBA00004123"/>
    </source>
</evidence>
<gene>
    <name evidence="15" type="ORF">ERUC_LOCUS9988</name>
</gene>
<feature type="coiled-coil region" evidence="11">
    <location>
        <begin position="166"/>
        <end position="201"/>
    </location>
</feature>
<dbReference type="InterPro" id="IPR009057">
    <property type="entry name" value="Homeodomain-like_sf"/>
</dbReference>
<sequence>MNFGSLFDNTTGGVPTGLTYGNHTTAIPGGAMSTLFSPPINTKSVYSSSNLSLALEQPEMRNNNGAGGGDVFDGSGNNNKRSREEEYESRSGSDNVEGISGEDQDAADDNKPPKKKRYHRHTPQQIQELESMFKECPHPDEKQRLELSKRLCLETRQVKFWFQNRRTQMKTQIERHENALLRQENDKLRAENMSIREAMRNPTCNICGGPAMLGDVSIEEHHLRIENARLKDELDRVCNLTGKFLGHHHNNHHTSSLELAVGNNNGVNFAFPPDYGLHQGTVINGIDQRSVLLEMALTAMDELVKLAQSDEPLWVKSLDGERDELNHEEYMRTFSSNKPNGLVTEASRTSGMVIINSLALVETLMDSDRWTEMFPCNVARCTTTDVISGGMAGTRNGALQLMNAELQVLSPLVPVRNVNFLRFCKQHAEGVWAVVDVSIDTVRENSGTVIIRRLPSGCVVQDMSNGYSKVTWVEHAEYDENQIHHLYRPLIRSGLGFGSQRWVATLQRQCEGLAILMSSSVTSHDDTSISPGGRKSMLKLAQRMTVNFCSGISAPSVHNWSKLTVGNVDPDVRIMTRKSVDDPSEAPGIVLSAATSVWLPASPQRLFDFLRNERMRCEWDILSNGGTMQEMAHIAKGQDQGNSVSLLRSNPMNTNQSSMLILQETCIDASGALVVYAPVDIPAMHVVMNGGDSSYVALLPSGFAILPDGGFEGGSGDGEQRPVGGGSLLTVAFQILVNNLPTAKLTVESVETVNNLISCTVQKIRAALQCRS</sequence>
<name>A0ABC8JFV6_ERUVS</name>
<feature type="compositionally biased region" description="Basic and acidic residues" evidence="12">
    <location>
        <begin position="81"/>
        <end position="91"/>
    </location>
</feature>
<dbReference type="GO" id="GO:0003677">
    <property type="term" value="F:DNA binding"/>
    <property type="evidence" value="ECO:0007669"/>
    <property type="project" value="UniProtKB-UniRule"/>
</dbReference>
<dbReference type="SMART" id="SM00389">
    <property type="entry name" value="HOX"/>
    <property type="match status" value="1"/>
</dbReference>
<dbReference type="InterPro" id="IPR001356">
    <property type="entry name" value="HD"/>
</dbReference>
<keyword evidence="16" id="KW-1185">Reference proteome</keyword>
<accession>A0ABC8JFV6</accession>
<comment type="similarity">
    <text evidence="2">Belongs to the HD-ZIP homeobox family. Class IV subfamily.</text>
</comment>
<evidence type="ECO:0000256" key="7">
    <source>
        <dbReference type="ARBA" id="ARBA00023163"/>
    </source>
</evidence>
<dbReference type="PANTHER" id="PTHR45654">
    <property type="entry name" value="HOMEOBOX-LEUCINE ZIPPER PROTEIN MERISTEM L1"/>
    <property type="match status" value="1"/>
</dbReference>
<dbReference type="FunFam" id="1.10.10.60:FF:000229">
    <property type="entry name" value="Homeobox-leucine zipper protein HDG1"/>
    <property type="match status" value="1"/>
</dbReference>
<evidence type="ECO:0000256" key="3">
    <source>
        <dbReference type="ARBA" id="ARBA00023015"/>
    </source>
</evidence>
<dbReference type="SUPFAM" id="SSF46689">
    <property type="entry name" value="Homeodomain-like"/>
    <property type="match status" value="1"/>
</dbReference>
<evidence type="ECO:0000256" key="6">
    <source>
        <dbReference type="ARBA" id="ARBA00023155"/>
    </source>
</evidence>
<feature type="DNA-binding region" description="Homeobox" evidence="9">
    <location>
        <begin position="114"/>
        <end position="173"/>
    </location>
</feature>
<evidence type="ECO:0000256" key="4">
    <source>
        <dbReference type="ARBA" id="ARBA00023054"/>
    </source>
</evidence>
<dbReference type="Gene3D" id="1.10.10.60">
    <property type="entry name" value="Homeodomain-like"/>
    <property type="match status" value="1"/>
</dbReference>
<evidence type="ECO:0000313" key="16">
    <source>
        <dbReference type="Proteomes" id="UP001642260"/>
    </source>
</evidence>
<evidence type="ECO:0000256" key="10">
    <source>
        <dbReference type="RuleBase" id="RU000682"/>
    </source>
</evidence>
<feature type="domain" description="START" evidence="14">
    <location>
        <begin position="285"/>
        <end position="515"/>
    </location>
</feature>
<feature type="region of interest" description="Disordered" evidence="12">
    <location>
        <begin position="59"/>
        <end position="122"/>
    </location>
</feature>
<dbReference type="Proteomes" id="UP001642260">
    <property type="component" value="Unassembled WGS sequence"/>
</dbReference>
<dbReference type="PROSITE" id="PS50071">
    <property type="entry name" value="HOMEOBOX_2"/>
    <property type="match status" value="1"/>
</dbReference>
<keyword evidence="7" id="KW-0804">Transcription</keyword>
<dbReference type="PROSITE" id="PS50848">
    <property type="entry name" value="START"/>
    <property type="match status" value="1"/>
</dbReference>
<evidence type="ECO:0000256" key="5">
    <source>
        <dbReference type="ARBA" id="ARBA00023125"/>
    </source>
</evidence>
<evidence type="ECO:0000256" key="9">
    <source>
        <dbReference type="PROSITE-ProRule" id="PRU00108"/>
    </source>
</evidence>
<comment type="subcellular location">
    <subcellularLocation>
        <location evidence="1 9 10">Nucleus</location>
    </subcellularLocation>
</comment>
<comment type="caution">
    <text evidence="15">The sequence shown here is derived from an EMBL/GenBank/DDBJ whole genome shotgun (WGS) entry which is preliminary data.</text>
</comment>
<evidence type="ECO:0000256" key="2">
    <source>
        <dbReference type="ARBA" id="ARBA00006789"/>
    </source>
</evidence>